<evidence type="ECO:0000256" key="1">
    <source>
        <dbReference type="ARBA" id="ARBA00008779"/>
    </source>
</evidence>
<comment type="caution">
    <text evidence="6">The sequence shown here is derived from an EMBL/GenBank/DDBJ whole genome shotgun (WGS) entry which is preliminary data.</text>
</comment>
<dbReference type="RefSeq" id="WP_309942813.1">
    <property type="nucleotide sequence ID" value="NZ_AP025309.1"/>
</dbReference>
<dbReference type="PANTHER" id="PTHR42693:SF53">
    <property type="entry name" value="ENDO-4-O-SULFATASE"/>
    <property type="match status" value="1"/>
</dbReference>
<dbReference type="EMBL" id="JAVDQD010000011">
    <property type="protein sequence ID" value="MDR6241754.1"/>
    <property type="molecule type" value="Genomic_DNA"/>
</dbReference>
<evidence type="ECO:0000259" key="5">
    <source>
        <dbReference type="Pfam" id="PF00884"/>
    </source>
</evidence>
<evidence type="ECO:0000256" key="2">
    <source>
        <dbReference type="ARBA" id="ARBA00022801"/>
    </source>
</evidence>
<evidence type="ECO:0000313" key="6">
    <source>
        <dbReference type="EMBL" id="MDR6241754.1"/>
    </source>
</evidence>
<dbReference type="Gene3D" id="3.40.720.10">
    <property type="entry name" value="Alkaline Phosphatase, subunit A"/>
    <property type="match status" value="1"/>
</dbReference>
<keyword evidence="2" id="KW-0378">Hydrolase</keyword>
<sequence>MNKYTRKVGYSVLMAVMGVSTVHAEVETQAENEKPNIILIMTDDQGWGDTGYNGHEYLKTPSLDQMAEEGILFNRFYASSPVSSPTRASCLTGRHPYRYGIYYANRGYLKKEEYTLAELLKDNGYRTGHFGKWHLGTLTKSIRDANRGGKEGNDYLYSPPWENGYDDCFVTESKVPTWDPMKNPDPSALESKKGKAIGEFYGTHYWDIEGNIVKDNLEGDDSRVIMDRVIPFIDQSVDERQPFFSVIWFHASHTPVLTGGKYLDMYEGKGLSDDQKHFYGTLTAMDEQVGRLREKLSELGVDKNTIIYFCSDNGPAGNGDMSNRWQGTTSGLKGRKKSLHEGGVRVPGLMVWPARIKERKVINTPMSTLDYYPTICDILNIKSSKIIYPLDGVSMMDYIDSSGEDREKPIGFQSIRGEVAWMDNEYKLYRYRQDSKYELFDIVADPNESIDIIKTNPKIAKRMIKALEKWQKSCIKSDLGHDY</sequence>
<gene>
    <name evidence="6" type="ORF">HNQ88_004841</name>
</gene>
<keyword evidence="7" id="KW-1185">Reference proteome</keyword>
<dbReference type="Pfam" id="PF00884">
    <property type="entry name" value="Sulfatase"/>
    <property type="match status" value="1"/>
</dbReference>
<dbReference type="PANTHER" id="PTHR42693">
    <property type="entry name" value="ARYLSULFATASE FAMILY MEMBER"/>
    <property type="match status" value="1"/>
</dbReference>
<dbReference type="Proteomes" id="UP001185092">
    <property type="component" value="Unassembled WGS sequence"/>
</dbReference>
<feature type="domain" description="Sulfatase N-terminal" evidence="5">
    <location>
        <begin position="35"/>
        <end position="381"/>
    </location>
</feature>
<proteinExistence type="inferred from homology"/>
<feature type="signal peptide" evidence="4">
    <location>
        <begin position="1"/>
        <end position="24"/>
    </location>
</feature>
<reference evidence="6" key="1">
    <citation type="submission" date="2023-07" db="EMBL/GenBank/DDBJ databases">
        <title>Genomic Encyclopedia of Type Strains, Phase IV (KMG-IV): sequencing the most valuable type-strain genomes for metagenomic binning, comparative biology and taxonomic classification.</title>
        <authorList>
            <person name="Goeker M."/>
        </authorList>
    </citation>
    <scope>NUCLEOTIDE SEQUENCE</scope>
    <source>
        <strain evidence="6">DSM 26174</strain>
    </source>
</reference>
<evidence type="ECO:0000313" key="7">
    <source>
        <dbReference type="Proteomes" id="UP001185092"/>
    </source>
</evidence>
<protein>
    <submittedName>
        <fullName evidence="6">Arylsulfatase A-like enzyme</fullName>
    </submittedName>
</protein>
<feature type="chain" id="PRO_5042021271" evidence="4">
    <location>
        <begin position="25"/>
        <end position="483"/>
    </location>
</feature>
<evidence type="ECO:0000256" key="4">
    <source>
        <dbReference type="SAM" id="SignalP"/>
    </source>
</evidence>
<dbReference type="GO" id="GO:0004065">
    <property type="term" value="F:arylsulfatase activity"/>
    <property type="evidence" value="ECO:0007669"/>
    <property type="project" value="TreeGrafter"/>
</dbReference>
<evidence type="ECO:0000256" key="3">
    <source>
        <dbReference type="PIRSR" id="PIRSR600917-52"/>
    </source>
</evidence>
<dbReference type="InterPro" id="IPR000917">
    <property type="entry name" value="Sulfatase_N"/>
</dbReference>
<dbReference type="InterPro" id="IPR017850">
    <property type="entry name" value="Alkaline_phosphatase_core_sf"/>
</dbReference>
<dbReference type="SUPFAM" id="SSF53649">
    <property type="entry name" value="Alkaline phosphatase-like"/>
    <property type="match status" value="1"/>
</dbReference>
<dbReference type="Gene3D" id="3.30.1120.10">
    <property type="match status" value="1"/>
</dbReference>
<accession>A0AAE3XTL3</accession>
<dbReference type="InterPro" id="IPR050738">
    <property type="entry name" value="Sulfatase"/>
</dbReference>
<comment type="similarity">
    <text evidence="1">Belongs to the sulfatase family.</text>
</comment>
<feature type="modified residue" description="3-oxoalanine (Ser)" evidence="3">
    <location>
        <position position="83"/>
    </location>
</feature>
<dbReference type="AlphaFoldDB" id="A0AAE3XTL3"/>
<name>A0AAE3XTL3_9BACT</name>
<organism evidence="6 7">
    <name type="scientific">Aureibacter tunicatorum</name>
    <dbReference type="NCBI Taxonomy" id="866807"/>
    <lineage>
        <taxon>Bacteria</taxon>
        <taxon>Pseudomonadati</taxon>
        <taxon>Bacteroidota</taxon>
        <taxon>Cytophagia</taxon>
        <taxon>Cytophagales</taxon>
        <taxon>Persicobacteraceae</taxon>
        <taxon>Aureibacter</taxon>
    </lineage>
</organism>
<keyword evidence="4" id="KW-0732">Signal</keyword>
<comment type="PTM">
    <text evidence="3">The conversion to 3-oxoalanine (also known as C-formylglycine, FGly), of a serine or cysteine residue in prokaryotes and of a cysteine residue in eukaryotes, is critical for catalytic activity.</text>
</comment>